<reference evidence="1" key="1">
    <citation type="submission" date="2014-11" db="EMBL/GenBank/DDBJ databases">
        <authorList>
            <person name="Amaro Gonzalez C."/>
        </authorList>
    </citation>
    <scope>NUCLEOTIDE SEQUENCE</scope>
</reference>
<proteinExistence type="predicted"/>
<dbReference type="AlphaFoldDB" id="A0A0E9R7Q0"/>
<sequence>MQINSITKDAHCRTCFFPPLNGLIDNFTTIMSLLKGCTVYDTEA</sequence>
<accession>A0A0E9R7Q0</accession>
<protein>
    <submittedName>
        <fullName evidence="1">Uncharacterized protein</fullName>
    </submittedName>
</protein>
<dbReference type="EMBL" id="GBXM01083386">
    <property type="protein sequence ID" value="JAH25191.1"/>
    <property type="molecule type" value="Transcribed_RNA"/>
</dbReference>
<evidence type="ECO:0000313" key="1">
    <source>
        <dbReference type="EMBL" id="JAH25191.1"/>
    </source>
</evidence>
<reference evidence="1" key="2">
    <citation type="journal article" date="2015" name="Fish Shellfish Immunol.">
        <title>Early steps in the European eel (Anguilla anguilla)-Vibrio vulnificus interaction in the gills: Role of the RtxA13 toxin.</title>
        <authorList>
            <person name="Callol A."/>
            <person name="Pajuelo D."/>
            <person name="Ebbesson L."/>
            <person name="Teles M."/>
            <person name="MacKenzie S."/>
            <person name="Amaro C."/>
        </authorList>
    </citation>
    <scope>NUCLEOTIDE SEQUENCE</scope>
</reference>
<organism evidence="1">
    <name type="scientific">Anguilla anguilla</name>
    <name type="common">European freshwater eel</name>
    <name type="synonym">Muraena anguilla</name>
    <dbReference type="NCBI Taxonomy" id="7936"/>
    <lineage>
        <taxon>Eukaryota</taxon>
        <taxon>Metazoa</taxon>
        <taxon>Chordata</taxon>
        <taxon>Craniata</taxon>
        <taxon>Vertebrata</taxon>
        <taxon>Euteleostomi</taxon>
        <taxon>Actinopterygii</taxon>
        <taxon>Neopterygii</taxon>
        <taxon>Teleostei</taxon>
        <taxon>Anguilliformes</taxon>
        <taxon>Anguillidae</taxon>
        <taxon>Anguilla</taxon>
    </lineage>
</organism>
<name>A0A0E9R7Q0_ANGAN</name>